<feature type="domain" description="GT44" evidence="2">
    <location>
        <begin position="104"/>
        <end position="471"/>
    </location>
</feature>
<dbReference type="SUPFAM" id="SSF53448">
    <property type="entry name" value="Nucleotide-diphospho-sugar transferases"/>
    <property type="match status" value="1"/>
</dbReference>
<dbReference type="InterPro" id="IPR048461">
    <property type="entry name" value="ToxA-like_C2"/>
</dbReference>
<evidence type="ECO:0000259" key="2">
    <source>
        <dbReference type="Pfam" id="PF12919"/>
    </source>
</evidence>
<keyword evidence="4" id="KW-0808">Transferase</keyword>
<keyword evidence="5" id="KW-1185">Reference proteome</keyword>
<dbReference type="GO" id="GO:0016757">
    <property type="term" value="F:glycosyltransferase activity"/>
    <property type="evidence" value="ECO:0007669"/>
    <property type="project" value="InterPro"/>
</dbReference>
<comment type="caution">
    <text evidence="4">The sequence shown here is derived from an EMBL/GenBank/DDBJ whole genome shotgun (WGS) entry which is preliminary data.</text>
</comment>
<dbReference type="InterPro" id="IPR029044">
    <property type="entry name" value="Nucleotide-diphossugar_trans"/>
</dbReference>
<protein>
    <submittedName>
        <fullName evidence="4">Glycosyltransferase</fullName>
    </submittedName>
</protein>
<dbReference type="AlphaFoldDB" id="G2GXI0"/>
<dbReference type="Proteomes" id="UP000004116">
    <property type="component" value="Unassembled WGS sequence"/>
</dbReference>
<evidence type="ECO:0000259" key="3">
    <source>
        <dbReference type="Pfam" id="PF20899"/>
    </source>
</evidence>
<feature type="domain" description="Dermonecrotic toxin-like C2" evidence="3">
    <location>
        <begin position="819"/>
        <end position="1056"/>
    </location>
</feature>
<dbReference type="RefSeq" id="WP_006706174.1">
    <property type="nucleotide sequence ID" value="NZ_AGCA01000103.1"/>
</dbReference>
<proteinExistence type="predicted"/>
<evidence type="ECO:0000313" key="5">
    <source>
        <dbReference type="Proteomes" id="UP000004116"/>
    </source>
</evidence>
<sequence length="1180" mass="135335">MTERNSHESSGIENNNQRHDYNEIKKAQTHYQEQLNSIQNSLEEWELLKEINQKIHRYIEKYPLVGSDEVEHLRSEEIKQLLAQNQQRNRELAIMPELRREIPKKIHFVWLGKLGTIQQEYIRAWNEINKGENYTITIWYDKDALLVHELNKRIKAFAKKINQLNFTPDAYANAVIVIQNQAYQKITEALERGLTFDQASINFIRDYLKGDEQELRNIKKQNQASFDDFILNERKAGRHYTLKNVKSLFDIDPHNPNPVQDREIQIQQKNYQLELALRQNMAAASDMLRLKVLEQQGGGYFDADLLPAFKADLWENLEIPAALSKSDLNDTDFNLAKTQLVLEHLSEFFPHRKMLFDSNKYQDYAKSFAAKGSAHKKLIDDMRIFLRGKRNTLSDFFQPLQPIKLHPDGILVAKNRDVFINNNAIFSYPNSGSIKLLQQQIGNNYRFLRDHDLVFVDNTDVINDRINNYTDKITLALWNDPKASTRINGEIGNMLFRKDGVVPGSQATIFISGPEMFERRIKRYSEQMFGQQRNPLSSSAEASFFISGLFSDFNNFTEEDMVSSWIQETEASSQTLLIKRSDQLKEWSALDIQNKPHQGNANQEKLYNDIRHHFDTLFLENTDKKILKNIFSLQLKIQSYINNYPKFPSVAALKELQKKIHNIVFPDADFKLNQQRSIIIISKIDPEQAARIYMSIHDHNKYGKAEPNINALIFSDPYLQPFKGFTGEENDIFQGKQGDFNAKFHIPLGNKFTVFKANLLAAQAQNVLNNVYLDEKKIAHIGYSYNELTALKGNEHVGIIIYTIILAIQEKRDSNFIGQTDLLMLKNFANQRYLQDMQRERLADINQIGKSDPNTEIAEWDKHYSGQTGEQLQQRLLDKNLNINSWLDVLLENRKGLLISENNYGLDFVTRHLIGLKSKGITTIGLGVLNAKFAQPLIDDYLRTGNLSGELAVMVETNGLGKLFESAFAKKMKIIALGVDSRRKGIEEDDYENIYRIDKTNQGVVEAFNQPGGKFVAILSSEFLQSQPGIEGPLSGITHRLGLPALTANESGFTWLADNIYQRKAYQPLSLNSIEQSASFPHFSVTADPGYQNILSTLDELHARVSNSGKINTACQLHQEIQQYIQRNPDSELNSRLITLKKQIAALFPSVELPFSPGRGQKRKMPSAIFDSHGSREGNT</sequence>
<evidence type="ECO:0000256" key="1">
    <source>
        <dbReference type="SAM" id="MobiDB-lite"/>
    </source>
</evidence>
<dbReference type="OrthoDB" id="5489595at2"/>
<dbReference type="InterPro" id="IPR024770">
    <property type="entry name" value="TcdA/TcdB_cat"/>
</dbReference>
<gene>
    <name evidence="4" type="ORF">Rin_00004720</name>
</gene>
<dbReference type="Gene3D" id="3.40.50.11550">
    <property type="match status" value="1"/>
</dbReference>
<name>G2GXI0_9ENTR</name>
<dbReference type="Gene3D" id="1.20.140.180">
    <property type="match status" value="2"/>
</dbReference>
<dbReference type="SUPFAM" id="SSF159501">
    <property type="entry name" value="EreA/ChaN-like"/>
    <property type="match status" value="1"/>
</dbReference>
<feature type="region of interest" description="Disordered" evidence="1">
    <location>
        <begin position="1157"/>
        <end position="1180"/>
    </location>
</feature>
<dbReference type="Pfam" id="PF12919">
    <property type="entry name" value="TcdA_TcdB"/>
    <property type="match status" value="1"/>
</dbReference>
<organism evidence="4 5">
    <name type="scientific">Candidatus Regiella insecticola 5.15</name>
    <dbReference type="NCBI Taxonomy" id="1005043"/>
    <lineage>
        <taxon>Bacteria</taxon>
        <taxon>Pseudomonadati</taxon>
        <taxon>Pseudomonadota</taxon>
        <taxon>Gammaproteobacteria</taxon>
        <taxon>Enterobacterales</taxon>
        <taxon>Enterobacteriaceae</taxon>
        <taxon>aphid secondary symbionts</taxon>
        <taxon>Candidatus Regiella</taxon>
    </lineage>
</organism>
<accession>G2GXI0</accession>
<dbReference type="Pfam" id="PF20899">
    <property type="entry name" value="PMT_C2"/>
    <property type="match status" value="1"/>
</dbReference>
<reference evidence="4 5" key="1">
    <citation type="journal article" date="2012" name="Genome Res.">
        <title>Genomic basis of endosymbiont-conferred protection against an insect parasitoid.</title>
        <authorList>
            <person name="Hansen A.K."/>
            <person name="Vorburger C."/>
            <person name="Moran N.A."/>
        </authorList>
    </citation>
    <scope>NUCLEOTIDE SEQUENCE [LARGE SCALE GENOMIC DNA]</scope>
    <source>
        <strain evidence="5">R5.15</strain>
    </source>
</reference>
<evidence type="ECO:0000313" key="4">
    <source>
        <dbReference type="EMBL" id="EGY29542.1"/>
    </source>
</evidence>
<dbReference type="EMBL" id="AGCA01000103">
    <property type="protein sequence ID" value="EGY29542.1"/>
    <property type="molecule type" value="Genomic_DNA"/>
</dbReference>
<dbReference type="SUPFAM" id="SSF158842">
    <property type="entry name" value="PMT central region-like"/>
    <property type="match status" value="2"/>
</dbReference>
<dbReference type="Gene3D" id="3.90.550.20">
    <property type="match status" value="1"/>
</dbReference>